<dbReference type="FunFam" id="1.25.40.10:FF:000264">
    <property type="entry name" value="Tetratricopeptide repeat protein 9A"/>
    <property type="match status" value="1"/>
</dbReference>
<accession>A0A9L0K2B2</accession>
<evidence type="ECO:0000256" key="3">
    <source>
        <dbReference type="ARBA" id="ARBA00022803"/>
    </source>
</evidence>
<evidence type="ECO:0000313" key="9">
    <source>
        <dbReference type="Proteomes" id="UP000694387"/>
    </source>
</evidence>
<evidence type="ECO:0000256" key="5">
    <source>
        <dbReference type="ARBA" id="ARBA00073858"/>
    </source>
</evidence>
<dbReference type="SMART" id="SM00028">
    <property type="entry name" value="TPR"/>
    <property type="match status" value="3"/>
</dbReference>
<dbReference type="GO" id="GO:0043066">
    <property type="term" value="P:negative regulation of apoptotic process"/>
    <property type="evidence" value="ECO:0007669"/>
    <property type="project" value="TreeGrafter"/>
</dbReference>
<dbReference type="Ensembl" id="ENSEAST00005042999.1">
    <property type="protein sequence ID" value="ENSEASP00005059509.1"/>
    <property type="gene ID" value="ENSEASG00005023953.1"/>
</dbReference>
<dbReference type="GO" id="GO:0012505">
    <property type="term" value="C:endomembrane system"/>
    <property type="evidence" value="ECO:0007669"/>
    <property type="project" value="TreeGrafter"/>
</dbReference>
<keyword evidence="2" id="KW-0677">Repeat</keyword>
<dbReference type="Proteomes" id="UP000694387">
    <property type="component" value="Chromosome 7"/>
</dbReference>
<evidence type="ECO:0000256" key="7">
    <source>
        <dbReference type="SAM" id="MobiDB-lite"/>
    </source>
</evidence>
<evidence type="ECO:0000313" key="8">
    <source>
        <dbReference type="Ensembl" id="ENSEASP00005059509.1"/>
    </source>
</evidence>
<feature type="compositionally biased region" description="Low complexity" evidence="7">
    <location>
        <begin position="40"/>
        <end position="51"/>
    </location>
</feature>
<dbReference type="GO" id="GO:0044183">
    <property type="term" value="F:protein folding chaperone"/>
    <property type="evidence" value="ECO:0007669"/>
    <property type="project" value="TreeGrafter"/>
</dbReference>
<gene>
    <name evidence="8" type="primary">TTC9</name>
</gene>
<evidence type="ECO:0000256" key="2">
    <source>
        <dbReference type="ARBA" id="ARBA00022737"/>
    </source>
</evidence>
<sequence length="272" mass="29545">MERKGSAAGAKGNPSPPAASEALRPPPPLCVPGGGGGGAPARSQAGAAAEPAEFIRRAHEFKSQGAQCYKDKKFREAIGKYHRALLELKGLLPVPGERERDSRAASPAGAPNPGRLSEEQSKTVEAIEIDCYNSLAACLLQAELVNYERVKEYCLKVLKKEGENFKALYRSGVAFYHLGDYDKALYYLKEARTRQPTDLHSTLLCPAMSPKKLTHTDCINGGQPMDRREGGQGFHQLDESLKHRSHTAPARWPSPHGSLLLDSGNFSLLLSL</sequence>
<dbReference type="GO" id="GO:0016020">
    <property type="term" value="C:membrane"/>
    <property type="evidence" value="ECO:0007669"/>
    <property type="project" value="TreeGrafter"/>
</dbReference>
<dbReference type="InterPro" id="IPR011990">
    <property type="entry name" value="TPR-like_helical_dom_sf"/>
</dbReference>
<keyword evidence="9" id="KW-1185">Reference proteome</keyword>
<dbReference type="InterPro" id="IPR019734">
    <property type="entry name" value="TPR_rpt"/>
</dbReference>
<organism evidence="8 9">
    <name type="scientific">Equus asinus</name>
    <name type="common">Donkey</name>
    <name type="synonym">Equus africanus asinus</name>
    <dbReference type="NCBI Taxonomy" id="9793"/>
    <lineage>
        <taxon>Eukaryota</taxon>
        <taxon>Metazoa</taxon>
        <taxon>Chordata</taxon>
        <taxon>Craniata</taxon>
        <taxon>Vertebrata</taxon>
        <taxon>Euteleostomi</taxon>
        <taxon>Mammalia</taxon>
        <taxon>Eutheria</taxon>
        <taxon>Laurasiatheria</taxon>
        <taxon>Perissodactyla</taxon>
        <taxon>Equidae</taxon>
        <taxon>Equus</taxon>
    </lineage>
</organism>
<dbReference type="GO" id="GO:0060348">
    <property type="term" value="P:bone development"/>
    <property type="evidence" value="ECO:0007669"/>
    <property type="project" value="Ensembl"/>
</dbReference>
<comment type="similarity">
    <text evidence="4">Belongs to the TTC9 family.</text>
</comment>
<feature type="region of interest" description="Disordered" evidence="7">
    <location>
        <begin position="96"/>
        <end position="119"/>
    </location>
</feature>
<keyword evidence="3 6" id="KW-0802">TPR repeat</keyword>
<reference evidence="8" key="3">
    <citation type="submission" date="2025-09" db="UniProtKB">
        <authorList>
            <consortium name="Ensembl"/>
        </authorList>
    </citation>
    <scope>IDENTIFICATION</scope>
</reference>
<dbReference type="GO" id="GO:0005829">
    <property type="term" value="C:cytosol"/>
    <property type="evidence" value="ECO:0007669"/>
    <property type="project" value="TreeGrafter"/>
</dbReference>
<evidence type="ECO:0000256" key="4">
    <source>
        <dbReference type="ARBA" id="ARBA00034486"/>
    </source>
</evidence>
<reference evidence="8 9" key="1">
    <citation type="journal article" date="2020" name="Nat. Commun.">
        <title>Donkey genomes provide new insights into domestication and selection for coat color.</title>
        <authorList>
            <person name="Wang"/>
            <person name="C."/>
            <person name="Li"/>
            <person name="H."/>
            <person name="Guo"/>
            <person name="Y."/>
            <person name="Huang"/>
            <person name="J."/>
            <person name="Sun"/>
            <person name="Y."/>
            <person name="Min"/>
            <person name="J."/>
            <person name="Wang"/>
            <person name="J."/>
            <person name="Fang"/>
            <person name="X."/>
            <person name="Zhao"/>
            <person name="Z."/>
            <person name="Wang"/>
            <person name="S."/>
            <person name="Zhang"/>
            <person name="Y."/>
            <person name="Liu"/>
            <person name="Q."/>
            <person name="Jiang"/>
            <person name="Q."/>
            <person name="Wang"/>
            <person name="X."/>
            <person name="Guo"/>
            <person name="Y."/>
            <person name="Yang"/>
            <person name="C."/>
            <person name="Wang"/>
            <person name="Y."/>
            <person name="Tian"/>
            <person name="F."/>
            <person name="Zhuang"/>
            <person name="G."/>
            <person name="Fan"/>
            <person name="Y."/>
            <person name="Gao"/>
            <person name="Q."/>
            <person name="Li"/>
            <person name="Y."/>
            <person name="Ju"/>
            <person name="Z."/>
            <person name="Li"/>
            <person name="J."/>
            <person name="Li"/>
            <person name="R."/>
            <person name="Hou"/>
            <person name="M."/>
            <person name="Yang"/>
            <person name="G."/>
            <person name="Liu"/>
            <person name="G."/>
            <person name="Liu"/>
            <person name="W."/>
            <person name="Guo"/>
            <person name="J."/>
            <person name="Pan"/>
            <person name="S."/>
            <person name="Fan"/>
            <person name="G."/>
            <person name="Zhang"/>
            <person name="W."/>
            <person name="Zhang"/>
            <person name="R."/>
            <person name="Yu"/>
            <person name="J."/>
            <person name="Zhang"/>
            <person name="X."/>
            <person name="Yin"/>
            <person name="Q."/>
            <person name="Ji"/>
            <person name="C."/>
            <person name="Jin"/>
            <person name="Y."/>
            <person name="Yue"/>
            <person name="G."/>
            <person name="Liu"/>
            <person name="M."/>
            <person name="Xu"/>
            <person name="J."/>
            <person name="Liu"/>
            <person name="S."/>
            <person name="Jordana"/>
            <person name="J."/>
            <person name="Noce"/>
            <person name="A."/>
            <person name="Amills"/>
            <person name="M."/>
            <person name="Wu"/>
            <person name="D.D."/>
            <person name="Li"/>
            <person name="S."/>
            <person name="Zhou"/>
            <person name="X. and Zhong"/>
            <person name="J."/>
        </authorList>
    </citation>
    <scope>NUCLEOTIDE SEQUENCE [LARGE SCALE GENOMIC DNA]</scope>
</reference>
<dbReference type="AlphaFoldDB" id="A0A9L0K2B2"/>
<dbReference type="SUPFAM" id="SSF48452">
    <property type="entry name" value="TPR-like"/>
    <property type="match status" value="1"/>
</dbReference>
<proteinExistence type="inferred from homology"/>
<dbReference type="PANTHER" id="PTHR46512:SF5">
    <property type="entry name" value="TETRATRICOPEPTIDE REPEAT DOMAIN 9"/>
    <property type="match status" value="1"/>
</dbReference>
<name>A0A9L0K2B2_EQUAS</name>
<evidence type="ECO:0000256" key="6">
    <source>
        <dbReference type="PROSITE-ProRule" id="PRU00339"/>
    </source>
</evidence>
<keyword evidence="1" id="KW-0597">Phosphoprotein</keyword>
<protein>
    <recommendedName>
        <fullName evidence="5">Tetratricopeptide repeat protein 9A</fullName>
    </recommendedName>
</protein>
<dbReference type="InterPro" id="IPR013105">
    <property type="entry name" value="TPR_2"/>
</dbReference>
<dbReference type="Pfam" id="PF07719">
    <property type="entry name" value="TPR_2"/>
    <property type="match status" value="1"/>
</dbReference>
<reference evidence="8" key="2">
    <citation type="submission" date="2025-08" db="UniProtKB">
        <authorList>
            <consortium name="Ensembl"/>
        </authorList>
    </citation>
    <scope>IDENTIFICATION</scope>
</reference>
<evidence type="ECO:0000256" key="1">
    <source>
        <dbReference type="ARBA" id="ARBA00022553"/>
    </source>
</evidence>
<dbReference type="InterPro" id="IPR050754">
    <property type="entry name" value="FKBP4/5/8-like"/>
</dbReference>
<dbReference type="PROSITE" id="PS50005">
    <property type="entry name" value="TPR"/>
    <property type="match status" value="1"/>
</dbReference>
<dbReference type="Gene3D" id="1.25.40.10">
    <property type="entry name" value="Tetratricopeptide repeat domain"/>
    <property type="match status" value="1"/>
</dbReference>
<feature type="repeat" description="TPR" evidence="6">
    <location>
        <begin position="165"/>
        <end position="198"/>
    </location>
</feature>
<dbReference type="PANTHER" id="PTHR46512">
    <property type="entry name" value="PEPTIDYLPROLYL ISOMERASE"/>
    <property type="match status" value="1"/>
</dbReference>
<dbReference type="GeneTree" id="ENSGT00940000161472"/>
<dbReference type="GO" id="GO:0005740">
    <property type="term" value="C:mitochondrial envelope"/>
    <property type="evidence" value="ECO:0007669"/>
    <property type="project" value="TreeGrafter"/>
</dbReference>
<feature type="region of interest" description="Disordered" evidence="7">
    <location>
        <begin position="1"/>
        <end position="51"/>
    </location>
</feature>